<evidence type="ECO:0000313" key="7">
    <source>
        <dbReference type="Proteomes" id="UP000823612"/>
    </source>
</evidence>
<feature type="repeat" description="TPR" evidence="2">
    <location>
        <begin position="66"/>
        <end position="99"/>
    </location>
</feature>
<feature type="chain" id="PRO_5038462201" evidence="4">
    <location>
        <begin position="28"/>
        <end position="260"/>
    </location>
</feature>
<dbReference type="InterPro" id="IPR019734">
    <property type="entry name" value="TPR_rpt"/>
</dbReference>
<organism evidence="6 7">
    <name type="scientific">Candidatus Pullibacteroides excrementavium</name>
    <dbReference type="NCBI Taxonomy" id="2840905"/>
    <lineage>
        <taxon>Bacteria</taxon>
        <taxon>Pseudomonadati</taxon>
        <taxon>Bacteroidota</taxon>
        <taxon>Bacteroidia</taxon>
        <taxon>Bacteroidales</taxon>
        <taxon>Candidatus Pullibacteroides</taxon>
    </lineage>
</organism>
<dbReference type="SUPFAM" id="SSF48452">
    <property type="entry name" value="TPR-like"/>
    <property type="match status" value="1"/>
</dbReference>
<protein>
    <submittedName>
        <fullName evidence="6">Tetratricopeptide repeat protein</fullName>
    </submittedName>
</protein>
<proteinExistence type="predicted"/>
<dbReference type="SUPFAM" id="SSF50044">
    <property type="entry name" value="SH3-domain"/>
    <property type="match status" value="1"/>
</dbReference>
<gene>
    <name evidence="6" type="ORF">IAB08_07880</name>
</gene>
<keyword evidence="1" id="KW-0728">SH3 domain</keyword>
<reference evidence="6" key="2">
    <citation type="journal article" date="2021" name="PeerJ">
        <title>Extensive microbial diversity within the chicken gut microbiome revealed by metagenomics and culture.</title>
        <authorList>
            <person name="Gilroy R."/>
            <person name="Ravi A."/>
            <person name="Getino M."/>
            <person name="Pursley I."/>
            <person name="Horton D.L."/>
            <person name="Alikhan N.F."/>
            <person name="Baker D."/>
            <person name="Gharbi K."/>
            <person name="Hall N."/>
            <person name="Watson M."/>
            <person name="Adriaenssens E.M."/>
            <person name="Foster-Nyarko E."/>
            <person name="Jarju S."/>
            <person name="Secka A."/>
            <person name="Antonio M."/>
            <person name="Oren A."/>
            <person name="Chaudhuri R.R."/>
            <person name="La Ragione R."/>
            <person name="Hildebrand F."/>
            <person name="Pallen M.J."/>
        </authorList>
    </citation>
    <scope>NUCLEOTIDE SEQUENCE</scope>
    <source>
        <strain evidence="6">2889</strain>
    </source>
</reference>
<keyword evidence="3" id="KW-1133">Transmembrane helix</keyword>
<dbReference type="InterPro" id="IPR036028">
    <property type="entry name" value="SH3-like_dom_sf"/>
</dbReference>
<reference evidence="6" key="1">
    <citation type="submission" date="2020-10" db="EMBL/GenBank/DDBJ databases">
        <authorList>
            <person name="Gilroy R."/>
        </authorList>
    </citation>
    <scope>NUCLEOTIDE SEQUENCE</scope>
    <source>
        <strain evidence="6">2889</strain>
    </source>
</reference>
<dbReference type="PROSITE" id="PS50293">
    <property type="entry name" value="TPR_REGION"/>
    <property type="match status" value="1"/>
</dbReference>
<feature type="signal peptide" evidence="4">
    <location>
        <begin position="1"/>
        <end position="27"/>
    </location>
</feature>
<dbReference type="Pfam" id="PF07653">
    <property type="entry name" value="SH3_2"/>
    <property type="match status" value="1"/>
</dbReference>
<feature type="domain" description="SH3b" evidence="5">
    <location>
        <begin position="198"/>
        <end position="260"/>
    </location>
</feature>
<dbReference type="Gene3D" id="1.25.40.10">
    <property type="entry name" value="Tetratricopeptide repeat domain"/>
    <property type="match status" value="1"/>
</dbReference>
<evidence type="ECO:0000256" key="4">
    <source>
        <dbReference type="SAM" id="SignalP"/>
    </source>
</evidence>
<evidence type="ECO:0000256" key="3">
    <source>
        <dbReference type="SAM" id="Phobius"/>
    </source>
</evidence>
<dbReference type="Proteomes" id="UP000823612">
    <property type="component" value="Unassembled WGS sequence"/>
</dbReference>
<dbReference type="PROSITE" id="PS50005">
    <property type="entry name" value="TPR"/>
    <property type="match status" value="1"/>
</dbReference>
<sequence>MKKKLCNTVLKTLACLILLSGSQAVLSAQTSPNRAFENGNAFYAKGIYDSALIEYQTAHQSGYEAWELYFNMGNAYYNQGEYPDAILYYEKALKLEPKQEDAQNNLALAELKIVDRFESMPTFALTKAWQNFTQLFPMQAWAALILAFMLCCLLCALLYRTSKSYSRKQMGFYALLLSILLFVFSFIAGGSAYHQSKHKYAIVMQEAVPLQDMPEASSPSSITLHEGSKVSIEDEIPPYYQVRIKDGSKGWIPISAVEII</sequence>
<evidence type="ECO:0000256" key="2">
    <source>
        <dbReference type="PROSITE-ProRule" id="PRU00339"/>
    </source>
</evidence>
<keyword evidence="4" id="KW-0732">Signal</keyword>
<dbReference type="AlphaFoldDB" id="A0A9D9H1T6"/>
<feature type="transmembrane region" description="Helical" evidence="3">
    <location>
        <begin position="171"/>
        <end position="193"/>
    </location>
</feature>
<dbReference type="InterPro" id="IPR003646">
    <property type="entry name" value="SH3-like_bac-type"/>
</dbReference>
<dbReference type="Pfam" id="PF00515">
    <property type="entry name" value="TPR_1"/>
    <property type="match status" value="1"/>
</dbReference>
<keyword evidence="3" id="KW-0812">Transmembrane</keyword>
<evidence type="ECO:0000313" key="6">
    <source>
        <dbReference type="EMBL" id="MBO8433191.1"/>
    </source>
</evidence>
<comment type="caution">
    <text evidence="6">The sequence shown here is derived from an EMBL/GenBank/DDBJ whole genome shotgun (WGS) entry which is preliminary data.</text>
</comment>
<dbReference type="InterPro" id="IPR001452">
    <property type="entry name" value="SH3_domain"/>
</dbReference>
<name>A0A9D9H1T6_9BACT</name>
<keyword evidence="3" id="KW-0472">Membrane</keyword>
<dbReference type="InterPro" id="IPR011990">
    <property type="entry name" value="TPR-like_helical_dom_sf"/>
</dbReference>
<evidence type="ECO:0000256" key="1">
    <source>
        <dbReference type="ARBA" id="ARBA00022443"/>
    </source>
</evidence>
<accession>A0A9D9H1T6</accession>
<dbReference type="PROSITE" id="PS51781">
    <property type="entry name" value="SH3B"/>
    <property type="match status" value="1"/>
</dbReference>
<feature type="transmembrane region" description="Helical" evidence="3">
    <location>
        <begin position="140"/>
        <end position="159"/>
    </location>
</feature>
<dbReference type="SMART" id="SM00028">
    <property type="entry name" value="TPR"/>
    <property type="match status" value="1"/>
</dbReference>
<dbReference type="EMBL" id="JADIMZ010000115">
    <property type="protein sequence ID" value="MBO8433191.1"/>
    <property type="molecule type" value="Genomic_DNA"/>
</dbReference>
<dbReference type="Gene3D" id="2.30.30.40">
    <property type="entry name" value="SH3 Domains"/>
    <property type="match status" value="1"/>
</dbReference>
<evidence type="ECO:0000259" key="5">
    <source>
        <dbReference type="PROSITE" id="PS51781"/>
    </source>
</evidence>
<keyword evidence="2" id="KW-0802">TPR repeat</keyword>